<keyword evidence="2" id="KW-0347">Helicase</keyword>
<keyword evidence="2" id="KW-0067">ATP-binding</keyword>
<dbReference type="RefSeq" id="WP_093375966.1">
    <property type="nucleotide sequence ID" value="NZ_BNAN01000002.1"/>
</dbReference>
<dbReference type="GO" id="GO:0004386">
    <property type="term" value="F:helicase activity"/>
    <property type="evidence" value="ECO:0007669"/>
    <property type="project" value="UniProtKB-KW"/>
</dbReference>
<dbReference type="EMBL" id="FONZ01000002">
    <property type="protein sequence ID" value="SFE99684.1"/>
    <property type="molecule type" value="Genomic_DNA"/>
</dbReference>
<dbReference type="OrthoDB" id="9791397at2"/>
<evidence type="ECO:0000256" key="3">
    <source>
        <dbReference type="ARBA" id="ARBA00023204"/>
    </source>
</evidence>
<keyword evidence="1" id="KW-0227">DNA damage</keyword>
<evidence type="ECO:0000256" key="2">
    <source>
        <dbReference type="ARBA" id="ARBA00022806"/>
    </source>
</evidence>
<keyword evidence="7" id="KW-1185">Reference proteome</keyword>
<feature type="domain" description="PD-(D/E)XK endonuclease-like" evidence="5">
    <location>
        <begin position="36"/>
        <end position="280"/>
    </location>
</feature>
<evidence type="ECO:0000313" key="7">
    <source>
        <dbReference type="Proteomes" id="UP000198520"/>
    </source>
</evidence>
<dbReference type="Gene3D" id="3.90.320.10">
    <property type="match status" value="1"/>
</dbReference>
<dbReference type="AlphaFoldDB" id="A0A1I2F2P7"/>
<dbReference type="SUPFAM" id="SSF52980">
    <property type="entry name" value="Restriction endonuclease-like"/>
    <property type="match status" value="1"/>
</dbReference>
<keyword evidence="6" id="KW-0378">Hydrolase</keyword>
<dbReference type="InterPro" id="IPR011604">
    <property type="entry name" value="PDDEXK-like_dom_sf"/>
</dbReference>
<dbReference type="InterPro" id="IPR011335">
    <property type="entry name" value="Restrct_endonuc-II-like"/>
</dbReference>
<keyword evidence="6" id="KW-0269">Exonuclease</keyword>
<organism evidence="6 7">
    <name type="scientific">Flavimobilis marinus</name>
    <dbReference type="NCBI Taxonomy" id="285351"/>
    <lineage>
        <taxon>Bacteria</taxon>
        <taxon>Bacillati</taxon>
        <taxon>Actinomycetota</taxon>
        <taxon>Actinomycetes</taxon>
        <taxon>Micrococcales</taxon>
        <taxon>Jonesiaceae</taxon>
        <taxon>Flavimobilis</taxon>
    </lineage>
</organism>
<dbReference type="GO" id="GO:0006281">
    <property type="term" value="P:DNA repair"/>
    <property type="evidence" value="ECO:0007669"/>
    <property type="project" value="UniProtKB-KW"/>
</dbReference>
<gene>
    <name evidence="6" type="ORF">SAMN04488035_1096</name>
</gene>
<evidence type="ECO:0000313" key="6">
    <source>
        <dbReference type="EMBL" id="SFE99684.1"/>
    </source>
</evidence>
<dbReference type="Proteomes" id="UP000198520">
    <property type="component" value="Unassembled WGS sequence"/>
</dbReference>
<dbReference type="InterPro" id="IPR038726">
    <property type="entry name" value="PDDEXK_AddAB-type"/>
</dbReference>
<evidence type="ECO:0000256" key="1">
    <source>
        <dbReference type="ARBA" id="ARBA00022763"/>
    </source>
</evidence>
<keyword evidence="3" id="KW-0234">DNA repair</keyword>
<proteinExistence type="predicted"/>
<sequence length="301" mass="32821">MSDTTAAPTLLPPAAPAAPGEGERPAPERARRAPALSPSRANDYVQCPLLFRFRTIDRLPEPPSTAAARGTLVHAALERLYDAPAGERTPELAVAALPGEWERMLEASPGYGEMFPEAGAQEAWMTSARALVERYFTLEDPTRLEPEARELFVETELPGGPRLRGVVDRIDVAPNGAVRVVDYKTGKAPRPAYGESAAFQMRFYGLVVWREREVVPAMLQLIYLGDGQILRNEPTQASLEQTEDRIRALWASIVADAEAESFAPRKSRLCDWCNHQAICPAFGGVAPPIPEGAIKLNLGIA</sequence>
<dbReference type="Pfam" id="PF12705">
    <property type="entry name" value="PDDEXK_1"/>
    <property type="match status" value="1"/>
</dbReference>
<accession>A0A1I2F2P7</accession>
<keyword evidence="2" id="KW-0547">Nucleotide-binding</keyword>
<feature type="region of interest" description="Disordered" evidence="4">
    <location>
        <begin position="1"/>
        <end position="38"/>
    </location>
</feature>
<evidence type="ECO:0000256" key="4">
    <source>
        <dbReference type="SAM" id="MobiDB-lite"/>
    </source>
</evidence>
<evidence type="ECO:0000259" key="5">
    <source>
        <dbReference type="Pfam" id="PF12705"/>
    </source>
</evidence>
<name>A0A1I2F2P7_9MICO</name>
<dbReference type="GO" id="GO:0004527">
    <property type="term" value="F:exonuclease activity"/>
    <property type="evidence" value="ECO:0007669"/>
    <property type="project" value="UniProtKB-KW"/>
</dbReference>
<reference evidence="7" key="1">
    <citation type="submission" date="2016-10" db="EMBL/GenBank/DDBJ databases">
        <authorList>
            <person name="Varghese N."/>
            <person name="Submissions S."/>
        </authorList>
    </citation>
    <scope>NUCLEOTIDE SEQUENCE [LARGE SCALE GENOMIC DNA]</scope>
    <source>
        <strain evidence="7">DSM 19083</strain>
    </source>
</reference>
<dbReference type="STRING" id="285351.SAMN04488035_1096"/>
<keyword evidence="6" id="KW-0540">Nuclease</keyword>
<feature type="compositionally biased region" description="Basic and acidic residues" evidence="4">
    <location>
        <begin position="21"/>
        <end position="31"/>
    </location>
</feature>
<protein>
    <submittedName>
        <fullName evidence="6">Putative RecB family exonuclease</fullName>
    </submittedName>
</protein>